<evidence type="ECO:0000313" key="3">
    <source>
        <dbReference type="Proteomes" id="UP000295727"/>
    </source>
</evidence>
<geneLocation type="plasmid" evidence="2 3">
    <name>unnamed1</name>
</geneLocation>
<organism evidence="2 3">
    <name type="scientific">Paraburkholderia pallida</name>
    <dbReference type="NCBI Taxonomy" id="2547399"/>
    <lineage>
        <taxon>Bacteria</taxon>
        <taxon>Pseudomonadati</taxon>
        <taxon>Pseudomonadota</taxon>
        <taxon>Betaproteobacteria</taxon>
        <taxon>Burkholderiales</taxon>
        <taxon>Burkholderiaceae</taxon>
        <taxon>Paraburkholderia</taxon>
    </lineage>
</organism>
<dbReference type="OrthoDB" id="10016692at2"/>
<name>A0A4P7DBV9_9BURK</name>
<keyword evidence="3" id="KW-1185">Reference proteome</keyword>
<feature type="transmembrane region" description="Helical" evidence="1">
    <location>
        <begin position="168"/>
        <end position="189"/>
    </location>
</feature>
<feature type="transmembrane region" description="Helical" evidence="1">
    <location>
        <begin position="139"/>
        <end position="161"/>
    </location>
</feature>
<dbReference type="RefSeq" id="WP_134760796.1">
    <property type="nucleotide sequence ID" value="NZ_CP038152.1"/>
</dbReference>
<proteinExistence type="predicted"/>
<protein>
    <submittedName>
        <fullName evidence="2">Uncharacterized protein</fullName>
    </submittedName>
</protein>
<dbReference type="AlphaFoldDB" id="A0A4P7DBV9"/>
<evidence type="ECO:0000313" key="2">
    <source>
        <dbReference type="EMBL" id="QBR04424.1"/>
    </source>
</evidence>
<feature type="transmembrane region" description="Helical" evidence="1">
    <location>
        <begin position="27"/>
        <end position="45"/>
    </location>
</feature>
<reference evidence="2 3" key="1">
    <citation type="submission" date="2019-03" db="EMBL/GenBank/DDBJ databases">
        <title>Paraburkholderia sp. 7MH5, isolated from subtropical forest soil.</title>
        <authorList>
            <person name="Gao Z.-H."/>
            <person name="Qiu L.-H."/>
        </authorList>
    </citation>
    <scope>NUCLEOTIDE SEQUENCE [LARGE SCALE GENOMIC DNA]</scope>
    <source>
        <strain evidence="2 3">7MH5</strain>
        <plasmid evidence="2 3">unnamed1</plasmid>
    </source>
</reference>
<feature type="transmembrane region" description="Helical" evidence="1">
    <location>
        <begin position="66"/>
        <end position="85"/>
    </location>
</feature>
<keyword evidence="1" id="KW-0472">Membrane</keyword>
<keyword evidence="1" id="KW-0812">Transmembrane</keyword>
<feature type="transmembrane region" description="Helical" evidence="1">
    <location>
        <begin position="201"/>
        <end position="220"/>
    </location>
</feature>
<dbReference type="Proteomes" id="UP000295727">
    <property type="component" value="Plasmid unnamed1"/>
</dbReference>
<sequence length="223" mass="24973">MNEDFERLLELSFAQAEKLAVALERNWTIHLVLAAAGLAIVFDVGNLPEFLVKHFVDQDTFERKPVALILLPIVLFYFMKFGHLLTSFFDARRLVVEAVEKYGDTPAEQALLSGLEETTSFFEVFFPGSDPYKNETLRFVALCIVSLVFSTEQATAIYLLIQTYNANYVSIVMTVSILVCFFLLYAAFFKSRAVAGTVGKKVAAISCILLIAGILLLFFLDPK</sequence>
<dbReference type="GeneID" id="39649745"/>
<evidence type="ECO:0000256" key="1">
    <source>
        <dbReference type="SAM" id="Phobius"/>
    </source>
</evidence>
<keyword evidence="2" id="KW-0614">Plasmid</keyword>
<keyword evidence="1" id="KW-1133">Transmembrane helix</keyword>
<dbReference type="KEGG" id="ppai:E1956_45935"/>
<gene>
    <name evidence="2" type="ORF">E1956_45935</name>
</gene>
<dbReference type="EMBL" id="CP038152">
    <property type="protein sequence ID" value="QBR04424.1"/>
    <property type="molecule type" value="Genomic_DNA"/>
</dbReference>
<accession>A0A4P7DBV9</accession>